<feature type="domain" description="DUF4351" evidence="1">
    <location>
        <begin position="2"/>
        <end position="39"/>
    </location>
</feature>
<feature type="non-terminal residue" evidence="2">
    <location>
        <position position="39"/>
    </location>
</feature>
<accession>A0A838WDC9</accession>
<evidence type="ECO:0000259" key="1">
    <source>
        <dbReference type="Pfam" id="PF14261"/>
    </source>
</evidence>
<dbReference type="Pfam" id="PF14261">
    <property type="entry name" value="DUF4351"/>
    <property type="match status" value="1"/>
</dbReference>
<evidence type="ECO:0000313" key="3">
    <source>
        <dbReference type="Proteomes" id="UP000538075"/>
    </source>
</evidence>
<organism evidence="2 3">
    <name type="scientific">Cylindrospermopsis raciborskii CS-506_A</name>
    <dbReference type="NCBI Taxonomy" id="2585140"/>
    <lineage>
        <taxon>Bacteria</taxon>
        <taxon>Bacillati</taxon>
        <taxon>Cyanobacteriota</taxon>
        <taxon>Cyanophyceae</taxon>
        <taxon>Nostocales</taxon>
        <taxon>Aphanizomenonaceae</taxon>
        <taxon>Cylindrospermopsis</taxon>
    </lineage>
</organism>
<protein>
    <submittedName>
        <fullName evidence="2">DUF4351 domain-containing protein</fullName>
    </submittedName>
</protein>
<dbReference type="Proteomes" id="UP000538075">
    <property type="component" value="Unassembled WGS sequence"/>
</dbReference>
<evidence type="ECO:0000313" key="2">
    <source>
        <dbReference type="EMBL" id="MBA4464628.1"/>
    </source>
</evidence>
<sequence length="39" mass="4655">MIRQLTRRLGELSERRVGQIRQLSVPQLEALAEYLLDFR</sequence>
<reference evidence="2 3" key="1">
    <citation type="journal article" date="2020" name="J. Appl. Phycol.">
        <title>Morphological changes and genome evolution in Raphidiopsis raciborskii CS-506 after 23 years in culture.</title>
        <authorList>
            <person name="Willis A."/>
            <person name="Bent S.J."/>
            <person name="Jameson I.D."/>
        </authorList>
    </citation>
    <scope>NUCLEOTIDE SEQUENCE [LARGE SCALE GENOMIC DNA]</scope>
    <source>
        <strain evidence="2 3">CS-506_A</strain>
    </source>
</reference>
<gene>
    <name evidence="2" type="ORF">FHK98_01620</name>
</gene>
<dbReference type="EMBL" id="VDFG01000103">
    <property type="protein sequence ID" value="MBA4464628.1"/>
    <property type="molecule type" value="Genomic_DNA"/>
</dbReference>
<dbReference type="AlphaFoldDB" id="A0A838WDC9"/>
<comment type="caution">
    <text evidence="2">The sequence shown here is derived from an EMBL/GenBank/DDBJ whole genome shotgun (WGS) entry which is preliminary data.</text>
</comment>
<proteinExistence type="predicted"/>
<name>A0A838WDC9_9CYAN</name>
<dbReference type="InterPro" id="IPR025587">
    <property type="entry name" value="DUF4351"/>
</dbReference>